<dbReference type="AlphaFoldDB" id="A0A915KXX2"/>
<evidence type="ECO:0000313" key="1">
    <source>
        <dbReference type="Proteomes" id="UP000887565"/>
    </source>
</evidence>
<dbReference type="Proteomes" id="UP000887565">
    <property type="component" value="Unplaced"/>
</dbReference>
<dbReference type="WBParaSite" id="nRc.2.0.1.t43025-RA">
    <property type="protein sequence ID" value="nRc.2.0.1.t43025-RA"/>
    <property type="gene ID" value="nRc.2.0.1.g43025"/>
</dbReference>
<protein>
    <submittedName>
        <fullName evidence="2">Uncharacterized protein</fullName>
    </submittedName>
</protein>
<keyword evidence="1" id="KW-1185">Reference proteome</keyword>
<evidence type="ECO:0000313" key="2">
    <source>
        <dbReference type="WBParaSite" id="nRc.2.0.1.t43025-RA"/>
    </source>
</evidence>
<accession>A0A915KXX2</accession>
<sequence>MQASMKESCGNALAVGPIVVKLAKQNSLNAWFEVQTYMENTYTYLHYSNSNASETDILLV</sequence>
<organism evidence="1 2">
    <name type="scientific">Romanomermis culicivorax</name>
    <name type="common">Nematode worm</name>
    <dbReference type="NCBI Taxonomy" id="13658"/>
    <lineage>
        <taxon>Eukaryota</taxon>
        <taxon>Metazoa</taxon>
        <taxon>Ecdysozoa</taxon>
        <taxon>Nematoda</taxon>
        <taxon>Enoplea</taxon>
        <taxon>Dorylaimia</taxon>
        <taxon>Mermithida</taxon>
        <taxon>Mermithoidea</taxon>
        <taxon>Mermithidae</taxon>
        <taxon>Romanomermis</taxon>
    </lineage>
</organism>
<reference evidence="2" key="1">
    <citation type="submission" date="2022-11" db="UniProtKB">
        <authorList>
            <consortium name="WormBaseParasite"/>
        </authorList>
    </citation>
    <scope>IDENTIFICATION</scope>
</reference>
<proteinExistence type="predicted"/>
<name>A0A915KXX2_ROMCU</name>